<proteinExistence type="predicted"/>
<reference evidence="2" key="1">
    <citation type="submission" date="2018-05" db="EMBL/GenBank/DDBJ databases">
        <authorList>
            <person name="Lanie J.A."/>
            <person name="Ng W.-L."/>
            <person name="Kazmierczak K.M."/>
            <person name="Andrzejewski T.M."/>
            <person name="Davidsen T.M."/>
            <person name="Wayne K.J."/>
            <person name="Tettelin H."/>
            <person name="Glass J.I."/>
            <person name="Rusch D."/>
            <person name="Podicherti R."/>
            <person name="Tsui H.-C.T."/>
            <person name="Winkler M.E."/>
        </authorList>
    </citation>
    <scope>NUCLEOTIDE SEQUENCE</scope>
</reference>
<feature type="non-terminal residue" evidence="2">
    <location>
        <position position="91"/>
    </location>
</feature>
<gene>
    <name evidence="2" type="ORF">METZ01_LOCUS475562</name>
</gene>
<dbReference type="EMBL" id="UINC01202753">
    <property type="protein sequence ID" value="SVE22708.1"/>
    <property type="molecule type" value="Genomic_DNA"/>
</dbReference>
<accession>A0A383BTK9</accession>
<sequence length="91" mass="9503">MNGSLLSYIIIFFGSLFSCLFLTPIALNLALSKEIFDMPGGHKSHNSPVPYLGGIAMVTAFSLVVLCVSAFGSLSAGSGRLNIIIGLALLL</sequence>
<keyword evidence="1" id="KW-0812">Transmembrane</keyword>
<evidence type="ECO:0000313" key="2">
    <source>
        <dbReference type="EMBL" id="SVE22708.1"/>
    </source>
</evidence>
<keyword evidence="1" id="KW-0472">Membrane</keyword>
<evidence type="ECO:0000256" key="1">
    <source>
        <dbReference type="SAM" id="Phobius"/>
    </source>
</evidence>
<organism evidence="2">
    <name type="scientific">marine metagenome</name>
    <dbReference type="NCBI Taxonomy" id="408172"/>
    <lineage>
        <taxon>unclassified sequences</taxon>
        <taxon>metagenomes</taxon>
        <taxon>ecological metagenomes</taxon>
    </lineage>
</organism>
<feature type="transmembrane region" description="Helical" evidence="1">
    <location>
        <begin position="6"/>
        <end position="31"/>
    </location>
</feature>
<name>A0A383BTK9_9ZZZZ</name>
<dbReference type="AlphaFoldDB" id="A0A383BTK9"/>
<feature type="transmembrane region" description="Helical" evidence="1">
    <location>
        <begin position="51"/>
        <end position="72"/>
    </location>
</feature>
<keyword evidence="1" id="KW-1133">Transmembrane helix</keyword>
<protein>
    <submittedName>
        <fullName evidence="2">Uncharacterized protein</fullName>
    </submittedName>
</protein>